<reference evidence="2 3" key="1">
    <citation type="submission" date="2017-09" db="EMBL/GenBank/DDBJ databases">
        <title>Bacterial strain isolated from the female urinary microbiota.</title>
        <authorList>
            <person name="Thomas-White K."/>
            <person name="Kumar N."/>
            <person name="Forster S."/>
            <person name="Putonti C."/>
            <person name="Lawley T."/>
            <person name="Wolfe A.J."/>
        </authorList>
    </citation>
    <scope>NUCLEOTIDE SEQUENCE [LARGE SCALE GENOMIC DNA]</scope>
    <source>
        <strain evidence="2 3">UMB0204</strain>
    </source>
</reference>
<comment type="similarity">
    <text evidence="1">Belongs to the asp23 family.</text>
</comment>
<dbReference type="Pfam" id="PF03780">
    <property type="entry name" value="Asp23"/>
    <property type="match status" value="1"/>
</dbReference>
<dbReference type="RefSeq" id="WP_004813168.1">
    <property type="nucleotide sequence ID" value="NZ_CABKPG010000034.1"/>
</dbReference>
<comment type="caution">
    <text evidence="2">The sequence shown here is derived from an EMBL/GenBank/DDBJ whole genome shotgun (WGS) entry which is preliminary data.</text>
</comment>
<protein>
    <submittedName>
        <fullName evidence="2">Asp23/Gls24 family envelope stress response protein</fullName>
    </submittedName>
</protein>
<accession>A0A2N6ULH7</accession>
<evidence type="ECO:0000313" key="3">
    <source>
        <dbReference type="Proteomes" id="UP000235658"/>
    </source>
</evidence>
<evidence type="ECO:0000313" key="2">
    <source>
        <dbReference type="EMBL" id="PMC82681.1"/>
    </source>
</evidence>
<dbReference type="GeneID" id="84578108"/>
<proteinExistence type="inferred from homology"/>
<dbReference type="Proteomes" id="UP000235658">
    <property type="component" value="Unassembled WGS sequence"/>
</dbReference>
<organism evidence="2 3">
    <name type="scientific">Anaerococcus hydrogenalis</name>
    <dbReference type="NCBI Taxonomy" id="33029"/>
    <lineage>
        <taxon>Bacteria</taxon>
        <taxon>Bacillati</taxon>
        <taxon>Bacillota</taxon>
        <taxon>Tissierellia</taxon>
        <taxon>Tissierellales</taxon>
        <taxon>Peptoniphilaceae</taxon>
        <taxon>Anaerococcus</taxon>
    </lineage>
</organism>
<name>A0A2N6ULH7_9FIRM</name>
<dbReference type="InterPro" id="IPR005531">
    <property type="entry name" value="Asp23"/>
</dbReference>
<dbReference type="EMBL" id="PNHP01000001">
    <property type="protein sequence ID" value="PMC82681.1"/>
    <property type="molecule type" value="Genomic_DNA"/>
</dbReference>
<evidence type="ECO:0000256" key="1">
    <source>
        <dbReference type="ARBA" id="ARBA00005721"/>
    </source>
</evidence>
<gene>
    <name evidence="2" type="ORF">CJ192_02790</name>
</gene>
<sequence length="104" mass="11463">MTRAFKYGSVKIANETIEAIAKKACEEINGVVESNTKSNKEAKKDTKISVVNGFVIIDLNLVLSADVNVRKTIKNVQENVKRQVETMTGLSVKRVNVEVNSLVI</sequence>
<dbReference type="PANTHER" id="PTHR34297">
    <property type="entry name" value="HYPOTHETICAL CYTOSOLIC PROTEIN-RELATED"/>
    <property type="match status" value="1"/>
</dbReference>
<dbReference type="AlphaFoldDB" id="A0A2N6ULH7"/>